<evidence type="ECO:0000313" key="2">
    <source>
        <dbReference type="EMBL" id="SNB85216.1"/>
    </source>
</evidence>
<sequence>MTDSENNPAPEQAQSDAPLDTREALIKLIALAKGIDQGQNAGLEATGMLREEVAAVHGLLAHLIEILTPAQPDDEGPSLRDLITLMIQQQREMARLLKELAAAVG</sequence>
<keyword evidence="3" id="KW-1185">Reference proteome</keyword>
<feature type="region of interest" description="Disordered" evidence="1">
    <location>
        <begin position="1"/>
        <end position="20"/>
    </location>
</feature>
<accession>A0A212SHH4</accession>
<dbReference type="AlphaFoldDB" id="A0A212SHH4"/>
<name>A0A212SHH4_RHOAC</name>
<dbReference type="EMBL" id="FYDG01000047">
    <property type="protein sequence ID" value="SNB85216.1"/>
    <property type="molecule type" value="Genomic_DNA"/>
</dbReference>
<feature type="compositionally biased region" description="Polar residues" evidence="1">
    <location>
        <begin position="1"/>
        <end position="15"/>
    </location>
</feature>
<feature type="non-terminal residue" evidence="2">
    <location>
        <position position="105"/>
    </location>
</feature>
<reference evidence="3" key="1">
    <citation type="submission" date="2017-06" db="EMBL/GenBank/DDBJ databases">
        <authorList>
            <person name="Varghese N."/>
            <person name="Submissions S."/>
        </authorList>
    </citation>
    <scope>NUCLEOTIDE SEQUENCE [LARGE SCALE GENOMIC DNA]</scope>
    <source>
        <strain evidence="3">DSM 137</strain>
    </source>
</reference>
<evidence type="ECO:0000313" key="3">
    <source>
        <dbReference type="Proteomes" id="UP000198418"/>
    </source>
</evidence>
<evidence type="ECO:0000256" key="1">
    <source>
        <dbReference type="SAM" id="MobiDB-lite"/>
    </source>
</evidence>
<gene>
    <name evidence="2" type="ORF">SAMN06265338_1478</name>
</gene>
<dbReference type="Proteomes" id="UP000198418">
    <property type="component" value="Unassembled WGS sequence"/>
</dbReference>
<protein>
    <submittedName>
        <fullName evidence="2">Uncharacterized protein</fullName>
    </submittedName>
</protein>
<proteinExistence type="predicted"/>
<organism evidence="2 3">
    <name type="scientific">Rhodoblastus acidophilus</name>
    <name type="common">Rhodopseudomonas acidophila</name>
    <dbReference type="NCBI Taxonomy" id="1074"/>
    <lineage>
        <taxon>Bacteria</taxon>
        <taxon>Pseudomonadati</taxon>
        <taxon>Pseudomonadota</taxon>
        <taxon>Alphaproteobacteria</taxon>
        <taxon>Hyphomicrobiales</taxon>
        <taxon>Rhodoblastaceae</taxon>
        <taxon>Rhodoblastus</taxon>
    </lineage>
</organism>
<dbReference type="RefSeq" id="WP_141098580.1">
    <property type="nucleotide sequence ID" value="NZ_FYDG01000047.1"/>
</dbReference>